<protein>
    <submittedName>
        <fullName evidence="2">Uncharacterized protein</fullName>
    </submittedName>
</protein>
<sequence>PPTPRPEPTPIWSNPYQSIHGHSPLRREYQIPSGQPSNLETANPNPPTNFPFSTPSIRAPSSPPSNLDTCASKATTTCEDEQEDADEYDPEYASYLVASVLSTAEQQQQAEKEEIE</sequence>
<dbReference type="EMBL" id="ML975287">
    <property type="protein sequence ID" value="KAF1835445.1"/>
    <property type="molecule type" value="Genomic_DNA"/>
</dbReference>
<proteinExistence type="predicted"/>
<name>A0A6A5KBV4_9PLEO</name>
<evidence type="ECO:0000256" key="1">
    <source>
        <dbReference type="SAM" id="MobiDB-lite"/>
    </source>
</evidence>
<feature type="compositionally biased region" description="Polar residues" evidence="1">
    <location>
        <begin position="32"/>
        <end position="42"/>
    </location>
</feature>
<accession>A0A6A5KBV4</accession>
<feature type="compositionally biased region" description="Polar residues" evidence="1">
    <location>
        <begin position="64"/>
        <end position="77"/>
    </location>
</feature>
<dbReference type="AlphaFoldDB" id="A0A6A5KBV4"/>
<keyword evidence="3" id="KW-1185">Reference proteome</keyword>
<evidence type="ECO:0000313" key="3">
    <source>
        <dbReference type="Proteomes" id="UP000800040"/>
    </source>
</evidence>
<gene>
    <name evidence="2" type="ORF">BDW02DRAFT_463841</name>
</gene>
<organism evidence="2 3">
    <name type="scientific">Decorospora gaudefroyi</name>
    <dbReference type="NCBI Taxonomy" id="184978"/>
    <lineage>
        <taxon>Eukaryota</taxon>
        <taxon>Fungi</taxon>
        <taxon>Dikarya</taxon>
        <taxon>Ascomycota</taxon>
        <taxon>Pezizomycotina</taxon>
        <taxon>Dothideomycetes</taxon>
        <taxon>Pleosporomycetidae</taxon>
        <taxon>Pleosporales</taxon>
        <taxon>Pleosporineae</taxon>
        <taxon>Pleosporaceae</taxon>
        <taxon>Decorospora</taxon>
    </lineage>
</organism>
<dbReference type="Proteomes" id="UP000800040">
    <property type="component" value="Unassembled WGS sequence"/>
</dbReference>
<feature type="non-terminal residue" evidence="2">
    <location>
        <position position="116"/>
    </location>
</feature>
<feature type="region of interest" description="Disordered" evidence="1">
    <location>
        <begin position="1"/>
        <end position="88"/>
    </location>
</feature>
<feature type="compositionally biased region" description="Acidic residues" evidence="1">
    <location>
        <begin position="78"/>
        <end position="88"/>
    </location>
</feature>
<feature type="non-terminal residue" evidence="2">
    <location>
        <position position="1"/>
    </location>
</feature>
<reference evidence="2" key="1">
    <citation type="submission" date="2020-01" db="EMBL/GenBank/DDBJ databases">
        <authorList>
            <consortium name="DOE Joint Genome Institute"/>
            <person name="Haridas S."/>
            <person name="Albert R."/>
            <person name="Binder M."/>
            <person name="Bloem J."/>
            <person name="Labutti K."/>
            <person name="Salamov A."/>
            <person name="Andreopoulos B."/>
            <person name="Baker S.E."/>
            <person name="Barry K."/>
            <person name="Bills G."/>
            <person name="Bluhm B.H."/>
            <person name="Cannon C."/>
            <person name="Castanera R."/>
            <person name="Culley D.E."/>
            <person name="Daum C."/>
            <person name="Ezra D."/>
            <person name="Gonzalez J.B."/>
            <person name="Henrissat B."/>
            <person name="Kuo A."/>
            <person name="Liang C."/>
            <person name="Lipzen A."/>
            <person name="Lutzoni F."/>
            <person name="Magnuson J."/>
            <person name="Mondo S."/>
            <person name="Nolan M."/>
            <person name="Ohm R."/>
            <person name="Pangilinan J."/>
            <person name="Park H.-J."/>
            <person name="Ramirez L."/>
            <person name="Alfaro M."/>
            <person name="Sun H."/>
            <person name="Tritt A."/>
            <person name="Yoshinaga Y."/>
            <person name="Zwiers L.-H."/>
            <person name="Turgeon B.G."/>
            <person name="Goodwin S.B."/>
            <person name="Spatafora J.W."/>
            <person name="Crous P.W."/>
            <person name="Grigoriev I.V."/>
        </authorList>
    </citation>
    <scope>NUCLEOTIDE SEQUENCE</scope>
    <source>
        <strain evidence="2">P77</strain>
    </source>
</reference>
<evidence type="ECO:0000313" key="2">
    <source>
        <dbReference type="EMBL" id="KAF1835445.1"/>
    </source>
</evidence>